<accession>K5WFR5</accession>
<dbReference type="STRING" id="650164.K5WFR5"/>
<sequence length="159" mass="18041">MAFVVAKSDFVGTLLETLCYGMYFVLFSRFLCVLYARQQAGRRIRYLLAIALMIFSLITAHLAIQVNRILHAFTDHMDVANAPVTFYHALNRRESAVKTAIYTALTLLCDVLMVYRVFVVYERKRSTIVVPCLLFLADTVTLALNLLCTGKGVEYERDG</sequence>
<dbReference type="HOGENOM" id="CLU_1661413_0_0_1"/>
<evidence type="ECO:0000256" key="1">
    <source>
        <dbReference type="SAM" id="Phobius"/>
    </source>
</evidence>
<gene>
    <name evidence="2" type="ORF">PHACADRAFT_182526</name>
</gene>
<dbReference type="RefSeq" id="XP_007393482.1">
    <property type="nucleotide sequence ID" value="XM_007393420.1"/>
</dbReference>
<dbReference type="AlphaFoldDB" id="K5WFR5"/>
<dbReference type="EMBL" id="JH930470">
    <property type="protein sequence ID" value="EKM58155.1"/>
    <property type="molecule type" value="Genomic_DNA"/>
</dbReference>
<organism evidence="2 3">
    <name type="scientific">Phanerochaete carnosa (strain HHB-10118-sp)</name>
    <name type="common">White-rot fungus</name>
    <name type="synonym">Peniophora carnosa</name>
    <dbReference type="NCBI Taxonomy" id="650164"/>
    <lineage>
        <taxon>Eukaryota</taxon>
        <taxon>Fungi</taxon>
        <taxon>Dikarya</taxon>
        <taxon>Basidiomycota</taxon>
        <taxon>Agaricomycotina</taxon>
        <taxon>Agaricomycetes</taxon>
        <taxon>Polyporales</taxon>
        <taxon>Phanerochaetaceae</taxon>
        <taxon>Phanerochaete</taxon>
    </lineage>
</organism>
<dbReference type="GeneID" id="18910091"/>
<feature type="transmembrane region" description="Helical" evidence="1">
    <location>
        <begin position="128"/>
        <end position="147"/>
    </location>
</feature>
<feature type="transmembrane region" description="Helical" evidence="1">
    <location>
        <begin position="44"/>
        <end position="64"/>
    </location>
</feature>
<keyword evidence="1" id="KW-1133">Transmembrane helix</keyword>
<dbReference type="Proteomes" id="UP000008370">
    <property type="component" value="Unassembled WGS sequence"/>
</dbReference>
<keyword evidence="1" id="KW-0472">Membrane</keyword>
<name>K5WFR5_PHACS</name>
<reference evidence="2 3" key="1">
    <citation type="journal article" date="2012" name="BMC Genomics">
        <title>Comparative genomics of the white-rot fungi, Phanerochaete carnosa and P. chrysosporium, to elucidate the genetic basis of the distinct wood types they colonize.</title>
        <authorList>
            <person name="Suzuki H."/>
            <person name="MacDonald J."/>
            <person name="Syed K."/>
            <person name="Salamov A."/>
            <person name="Hori C."/>
            <person name="Aerts A."/>
            <person name="Henrissat B."/>
            <person name="Wiebenga A."/>
            <person name="vanKuyk P.A."/>
            <person name="Barry K."/>
            <person name="Lindquist E."/>
            <person name="LaButti K."/>
            <person name="Lapidus A."/>
            <person name="Lucas S."/>
            <person name="Coutinho P."/>
            <person name="Gong Y."/>
            <person name="Samejima M."/>
            <person name="Mahadevan R."/>
            <person name="Abou-Zaid M."/>
            <person name="de Vries R.P."/>
            <person name="Igarashi K."/>
            <person name="Yadav J.S."/>
            <person name="Grigoriev I.V."/>
            <person name="Master E.R."/>
        </authorList>
    </citation>
    <scope>NUCLEOTIDE SEQUENCE [LARGE SCALE GENOMIC DNA]</scope>
    <source>
        <strain evidence="2 3">HHB-10118-sp</strain>
    </source>
</reference>
<dbReference type="OrthoDB" id="2753342at2759"/>
<feature type="transmembrane region" description="Helical" evidence="1">
    <location>
        <begin position="20"/>
        <end position="37"/>
    </location>
</feature>
<keyword evidence="1" id="KW-0812">Transmembrane</keyword>
<keyword evidence="3" id="KW-1185">Reference proteome</keyword>
<feature type="transmembrane region" description="Helical" evidence="1">
    <location>
        <begin position="100"/>
        <end position="121"/>
    </location>
</feature>
<dbReference type="KEGG" id="pco:PHACADRAFT_182526"/>
<dbReference type="InParanoid" id="K5WFR5"/>
<evidence type="ECO:0000313" key="2">
    <source>
        <dbReference type="EMBL" id="EKM58155.1"/>
    </source>
</evidence>
<protein>
    <submittedName>
        <fullName evidence="2">Uncharacterized protein</fullName>
    </submittedName>
</protein>
<proteinExistence type="predicted"/>
<evidence type="ECO:0000313" key="3">
    <source>
        <dbReference type="Proteomes" id="UP000008370"/>
    </source>
</evidence>